<evidence type="ECO:0000256" key="8">
    <source>
        <dbReference type="PROSITE-ProRule" id="PRU00175"/>
    </source>
</evidence>
<dbReference type="RefSeq" id="XP_022754369.1">
    <property type="nucleotide sequence ID" value="XM_022898634.1"/>
</dbReference>
<evidence type="ECO:0000256" key="1">
    <source>
        <dbReference type="ARBA" id="ARBA00000900"/>
    </source>
</evidence>
<evidence type="ECO:0000256" key="7">
    <source>
        <dbReference type="ARBA" id="ARBA00022833"/>
    </source>
</evidence>
<dbReference type="Pfam" id="PF13639">
    <property type="entry name" value="zf-RING_2"/>
    <property type="match status" value="1"/>
</dbReference>
<evidence type="ECO:0000256" key="5">
    <source>
        <dbReference type="ARBA" id="ARBA00022771"/>
    </source>
</evidence>
<dbReference type="Proteomes" id="UP000515121">
    <property type="component" value="Unplaced"/>
</dbReference>
<evidence type="ECO:0000256" key="4">
    <source>
        <dbReference type="ARBA" id="ARBA00022723"/>
    </source>
</evidence>
<keyword evidence="6" id="KW-0833">Ubl conjugation pathway</keyword>
<dbReference type="Gene3D" id="3.30.40.10">
    <property type="entry name" value="Zinc/RING finger domain, C3HC4 (zinc finger)"/>
    <property type="match status" value="1"/>
</dbReference>
<evidence type="ECO:0000256" key="6">
    <source>
        <dbReference type="ARBA" id="ARBA00022786"/>
    </source>
</evidence>
<dbReference type="EC" id="2.3.2.27" evidence="2"/>
<dbReference type="GO" id="GO:0005737">
    <property type="term" value="C:cytoplasm"/>
    <property type="evidence" value="ECO:0007669"/>
    <property type="project" value="TreeGrafter"/>
</dbReference>
<dbReference type="InterPro" id="IPR039525">
    <property type="entry name" value="RNF126-like_zinc-ribbon"/>
</dbReference>
<sequence>MASRSQTPSPATYWCHQCDMSVALISSSIPNCPDCHANFLEPMDSPLLLRQNDDTFLLDSPAFRRLLLLSSSDPITHLFPNVQKSAMDSIATVKISSSCLEPDSMLLCAVCKDPLLLDSDAKQLPCRHLYHPDCILPWLSNHNSCPLCRSTLPTQHHHGSNTSKVNNFLMELDEDDADRHWTQLRFPLNSGDAPDDCPTVSTIIS</sequence>
<dbReference type="SMART" id="SM00184">
    <property type="entry name" value="RING"/>
    <property type="match status" value="1"/>
</dbReference>
<dbReference type="AlphaFoldDB" id="A0A6P5ZNH4"/>
<keyword evidence="7" id="KW-0862">Zinc</keyword>
<proteinExistence type="predicted"/>
<reference evidence="11" key="1">
    <citation type="submission" date="2025-08" db="UniProtKB">
        <authorList>
            <consortium name="RefSeq"/>
        </authorList>
    </citation>
    <scope>IDENTIFICATION</scope>
    <source>
        <tissue evidence="11">Fruit stalk</tissue>
    </source>
</reference>
<dbReference type="GO" id="GO:0008270">
    <property type="term" value="F:zinc ion binding"/>
    <property type="evidence" value="ECO:0007669"/>
    <property type="project" value="UniProtKB-KW"/>
</dbReference>
<dbReference type="InterPro" id="IPR013083">
    <property type="entry name" value="Znf_RING/FYVE/PHD"/>
</dbReference>
<dbReference type="PANTHER" id="PTHR15710">
    <property type="entry name" value="E3 UBIQUITIN-PROTEIN LIGASE PRAJA"/>
    <property type="match status" value="1"/>
</dbReference>
<dbReference type="GeneID" id="111302797"/>
<evidence type="ECO:0000313" key="11">
    <source>
        <dbReference type="RefSeq" id="XP_022754369.1"/>
    </source>
</evidence>
<dbReference type="InterPro" id="IPR001841">
    <property type="entry name" value="Znf_RING"/>
</dbReference>
<feature type="domain" description="RING-type" evidence="9">
    <location>
        <begin position="108"/>
        <end position="149"/>
    </location>
</feature>
<protein>
    <recommendedName>
        <fullName evidence="2">RING-type E3 ubiquitin transferase</fullName>
        <ecNumber evidence="2">2.3.2.27</ecNumber>
    </recommendedName>
</protein>
<dbReference type="KEGG" id="dzi:111302797"/>
<organism evidence="10 11">
    <name type="scientific">Durio zibethinus</name>
    <name type="common">Durian</name>
    <dbReference type="NCBI Taxonomy" id="66656"/>
    <lineage>
        <taxon>Eukaryota</taxon>
        <taxon>Viridiplantae</taxon>
        <taxon>Streptophyta</taxon>
        <taxon>Embryophyta</taxon>
        <taxon>Tracheophyta</taxon>
        <taxon>Spermatophyta</taxon>
        <taxon>Magnoliopsida</taxon>
        <taxon>eudicotyledons</taxon>
        <taxon>Gunneridae</taxon>
        <taxon>Pentapetalae</taxon>
        <taxon>rosids</taxon>
        <taxon>malvids</taxon>
        <taxon>Malvales</taxon>
        <taxon>Malvaceae</taxon>
        <taxon>Helicteroideae</taxon>
        <taxon>Durio</taxon>
    </lineage>
</organism>
<evidence type="ECO:0000256" key="3">
    <source>
        <dbReference type="ARBA" id="ARBA00022679"/>
    </source>
</evidence>
<keyword evidence="4" id="KW-0479">Metal-binding</keyword>
<name>A0A6P5ZNH4_DURZI</name>
<keyword evidence="3" id="KW-0808">Transferase</keyword>
<evidence type="ECO:0000259" key="9">
    <source>
        <dbReference type="PROSITE" id="PS50089"/>
    </source>
</evidence>
<dbReference type="Pfam" id="PF14369">
    <property type="entry name" value="Zn_ribbon_19"/>
    <property type="match status" value="1"/>
</dbReference>
<keyword evidence="5 8" id="KW-0863">Zinc-finger</keyword>
<dbReference type="GO" id="GO:0016567">
    <property type="term" value="P:protein ubiquitination"/>
    <property type="evidence" value="ECO:0007669"/>
    <property type="project" value="TreeGrafter"/>
</dbReference>
<dbReference type="PROSITE" id="PS50089">
    <property type="entry name" value="ZF_RING_2"/>
    <property type="match status" value="1"/>
</dbReference>
<comment type="catalytic activity">
    <reaction evidence="1">
        <text>S-ubiquitinyl-[E2 ubiquitin-conjugating enzyme]-L-cysteine + [acceptor protein]-L-lysine = [E2 ubiquitin-conjugating enzyme]-L-cysteine + N(6)-ubiquitinyl-[acceptor protein]-L-lysine.</text>
        <dbReference type="EC" id="2.3.2.27"/>
    </reaction>
</comment>
<dbReference type="OrthoDB" id="8062037at2759"/>
<gene>
    <name evidence="11" type="primary">LOC111302797</name>
</gene>
<dbReference type="PANTHER" id="PTHR15710:SF202">
    <property type="entry name" value="RING-TYPE E3 UBIQUITIN TRANSFERASE"/>
    <property type="match status" value="1"/>
</dbReference>
<evidence type="ECO:0000313" key="10">
    <source>
        <dbReference type="Proteomes" id="UP000515121"/>
    </source>
</evidence>
<dbReference type="GO" id="GO:0061630">
    <property type="term" value="F:ubiquitin protein ligase activity"/>
    <property type="evidence" value="ECO:0007669"/>
    <property type="project" value="UniProtKB-EC"/>
</dbReference>
<keyword evidence="10" id="KW-1185">Reference proteome</keyword>
<dbReference type="SUPFAM" id="SSF57850">
    <property type="entry name" value="RING/U-box"/>
    <property type="match status" value="1"/>
</dbReference>
<accession>A0A6P5ZNH4</accession>
<evidence type="ECO:0000256" key="2">
    <source>
        <dbReference type="ARBA" id="ARBA00012483"/>
    </source>
</evidence>